<organism evidence="2 3">
    <name type="scientific">Coprinopsis marcescibilis</name>
    <name type="common">Agaric fungus</name>
    <name type="synonym">Psathyrella marcescibilis</name>
    <dbReference type="NCBI Taxonomy" id="230819"/>
    <lineage>
        <taxon>Eukaryota</taxon>
        <taxon>Fungi</taxon>
        <taxon>Dikarya</taxon>
        <taxon>Basidiomycota</taxon>
        <taxon>Agaricomycotina</taxon>
        <taxon>Agaricomycetes</taxon>
        <taxon>Agaricomycetidae</taxon>
        <taxon>Agaricales</taxon>
        <taxon>Agaricineae</taxon>
        <taxon>Psathyrellaceae</taxon>
        <taxon>Coprinopsis</taxon>
    </lineage>
</organism>
<reference evidence="2 3" key="1">
    <citation type="journal article" date="2019" name="Nat. Ecol. Evol.">
        <title>Megaphylogeny resolves global patterns of mushroom evolution.</title>
        <authorList>
            <person name="Varga T."/>
            <person name="Krizsan K."/>
            <person name="Foldi C."/>
            <person name="Dima B."/>
            <person name="Sanchez-Garcia M."/>
            <person name="Sanchez-Ramirez S."/>
            <person name="Szollosi G.J."/>
            <person name="Szarkandi J.G."/>
            <person name="Papp V."/>
            <person name="Albert L."/>
            <person name="Andreopoulos W."/>
            <person name="Angelini C."/>
            <person name="Antonin V."/>
            <person name="Barry K.W."/>
            <person name="Bougher N.L."/>
            <person name="Buchanan P."/>
            <person name="Buyck B."/>
            <person name="Bense V."/>
            <person name="Catcheside P."/>
            <person name="Chovatia M."/>
            <person name="Cooper J."/>
            <person name="Damon W."/>
            <person name="Desjardin D."/>
            <person name="Finy P."/>
            <person name="Geml J."/>
            <person name="Haridas S."/>
            <person name="Hughes K."/>
            <person name="Justo A."/>
            <person name="Karasinski D."/>
            <person name="Kautmanova I."/>
            <person name="Kiss B."/>
            <person name="Kocsube S."/>
            <person name="Kotiranta H."/>
            <person name="LaButti K.M."/>
            <person name="Lechner B.E."/>
            <person name="Liimatainen K."/>
            <person name="Lipzen A."/>
            <person name="Lukacs Z."/>
            <person name="Mihaltcheva S."/>
            <person name="Morgado L.N."/>
            <person name="Niskanen T."/>
            <person name="Noordeloos M.E."/>
            <person name="Ohm R.A."/>
            <person name="Ortiz-Santana B."/>
            <person name="Ovrebo C."/>
            <person name="Racz N."/>
            <person name="Riley R."/>
            <person name="Savchenko A."/>
            <person name="Shiryaev A."/>
            <person name="Soop K."/>
            <person name="Spirin V."/>
            <person name="Szebenyi C."/>
            <person name="Tomsovsky M."/>
            <person name="Tulloss R.E."/>
            <person name="Uehling J."/>
            <person name="Grigoriev I.V."/>
            <person name="Vagvolgyi C."/>
            <person name="Papp T."/>
            <person name="Martin F.M."/>
            <person name="Miettinen O."/>
            <person name="Hibbett D.S."/>
            <person name="Nagy L.G."/>
        </authorList>
    </citation>
    <scope>NUCLEOTIDE SEQUENCE [LARGE SCALE GENOMIC DNA]</scope>
    <source>
        <strain evidence="2 3">CBS 121175</strain>
    </source>
</reference>
<feature type="transmembrane region" description="Helical" evidence="1">
    <location>
        <begin position="256"/>
        <end position="279"/>
    </location>
</feature>
<name>A0A5C3L544_COPMA</name>
<keyword evidence="1" id="KW-1133">Transmembrane helix</keyword>
<dbReference type="AlphaFoldDB" id="A0A5C3L544"/>
<feature type="transmembrane region" description="Helical" evidence="1">
    <location>
        <begin position="216"/>
        <end position="236"/>
    </location>
</feature>
<feature type="transmembrane region" description="Helical" evidence="1">
    <location>
        <begin position="138"/>
        <end position="156"/>
    </location>
</feature>
<feature type="transmembrane region" description="Helical" evidence="1">
    <location>
        <begin position="176"/>
        <end position="195"/>
    </location>
</feature>
<protein>
    <submittedName>
        <fullName evidence="2">Uncharacterized protein</fullName>
    </submittedName>
</protein>
<keyword evidence="1" id="KW-0812">Transmembrane</keyword>
<keyword evidence="3" id="KW-1185">Reference proteome</keyword>
<proteinExistence type="predicted"/>
<gene>
    <name evidence="2" type="ORF">FA15DRAFT_666548</name>
</gene>
<accession>A0A5C3L544</accession>
<dbReference type="EMBL" id="ML210166">
    <property type="protein sequence ID" value="TFK27256.1"/>
    <property type="molecule type" value="Genomic_DNA"/>
</dbReference>
<evidence type="ECO:0000256" key="1">
    <source>
        <dbReference type="SAM" id="Phobius"/>
    </source>
</evidence>
<evidence type="ECO:0000313" key="3">
    <source>
        <dbReference type="Proteomes" id="UP000307440"/>
    </source>
</evidence>
<dbReference type="OrthoDB" id="3351617at2759"/>
<feature type="transmembrane region" description="Helical" evidence="1">
    <location>
        <begin position="22"/>
        <end position="47"/>
    </location>
</feature>
<feature type="transmembrane region" description="Helical" evidence="1">
    <location>
        <begin position="59"/>
        <end position="83"/>
    </location>
</feature>
<sequence>MSRPVTKAQVAKWGMTQVTGAYANSVISMFVSGVLFFMTGYVLQAYIKAPVDVRKGRAPYVVVSVCISASYTLATALELAWLFQLILSGSDGLELWNLWKMEMSSWELRLRDSLGALMFTLGDGLLLYRCYIISSDAWWLVIPPLLTYLGTIGLSIRLAVLEGNSPHFVYVDGVRIGLNVGTNVLITSIIAFKMLKARRQLASALPTRNMQFFDRVIITLVESAVPLAIFGTGYLLTRLVALAEPFDDIMNATKLLLAENVVGLFYFVFVALSPQMIIFRVTTGKSFAKTSDYPEFSRPLEFARSTVAEASMHEHATESFVADQEKGVSQSYGNGQKLRRNESFEGSANMIMT</sequence>
<dbReference type="Proteomes" id="UP000307440">
    <property type="component" value="Unassembled WGS sequence"/>
</dbReference>
<keyword evidence="1" id="KW-0472">Membrane</keyword>
<feature type="transmembrane region" description="Helical" evidence="1">
    <location>
        <begin position="113"/>
        <end position="131"/>
    </location>
</feature>
<evidence type="ECO:0000313" key="2">
    <source>
        <dbReference type="EMBL" id="TFK27256.1"/>
    </source>
</evidence>